<dbReference type="SUPFAM" id="SSF56784">
    <property type="entry name" value="HAD-like"/>
    <property type="match status" value="1"/>
</dbReference>
<protein>
    <submittedName>
        <fullName evidence="2">HAD family hydrolase</fullName>
    </submittedName>
</protein>
<dbReference type="Pfam" id="PF00702">
    <property type="entry name" value="Hydrolase"/>
    <property type="match status" value="1"/>
</dbReference>
<dbReference type="Proteomes" id="UP001106592">
    <property type="component" value="Unassembled WGS sequence"/>
</dbReference>
<dbReference type="InterPro" id="IPR051540">
    <property type="entry name" value="S-2-haloacid_dehalogenase"/>
</dbReference>
<dbReference type="GO" id="GO:0016787">
    <property type="term" value="F:hydrolase activity"/>
    <property type="evidence" value="ECO:0007669"/>
    <property type="project" value="UniProtKB-KW"/>
</dbReference>
<dbReference type="RefSeq" id="WP_186517006.1">
    <property type="nucleotide sequence ID" value="NZ_JAHTBI010000027.1"/>
</dbReference>
<dbReference type="EMBL" id="JAHTBI010000027">
    <property type="protein sequence ID" value="MBV6287117.1"/>
    <property type="molecule type" value="Genomic_DNA"/>
</dbReference>
<proteinExistence type="predicted"/>
<dbReference type="SFLD" id="SFLDG01129">
    <property type="entry name" value="C1.5:_HAD__Beta-PGM__Phosphata"/>
    <property type="match status" value="1"/>
</dbReference>
<evidence type="ECO:0000313" key="3">
    <source>
        <dbReference type="Proteomes" id="UP001106592"/>
    </source>
</evidence>
<organism evidence="2 3">
    <name type="scientific">Pseudomonas aegrilactucae</name>
    <dbReference type="NCBI Taxonomy" id="2854028"/>
    <lineage>
        <taxon>Bacteria</taxon>
        <taxon>Pseudomonadati</taxon>
        <taxon>Pseudomonadota</taxon>
        <taxon>Gammaproteobacteria</taxon>
        <taxon>Pseudomonadales</taxon>
        <taxon>Pseudomonadaceae</taxon>
        <taxon>Pseudomonas</taxon>
    </lineage>
</organism>
<reference evidence="2" key="2">
    <citation type="journal article" date="2023" name="Plant Pathol.">
        <title>Dismantling and reorganizing Pseudomonas marginalis sensu#lato.</title>
        <authorList>
            <person name="Sawada H."/>
            <person name="Fujikawa T."/>
            <person name="Satou M."/>
        </authorList>
    </citation>
    <scope>NUCLEOTIDE SEQUENCE</scope>
    <source>
        <strain evidence="2">MAFF 301350</strain>
    </source>
</reference>
<dbReference type="InterPro" id="IPR023214">
    <property type="entry name" value="HAD_sf"/>
</dbReference>
<accession>A0A9Q3ABJ6</accession>
<dbReference type="PANTHER" id="PTHR43316">
    <property type="entry name" value="HYDROLASE, HALOACID DELAHOGENASE-RELATED"/>
    <property type="match status" value="1"/>
</dbReference>
<reference evidence="2" key="1">
    <citation type="journal article" date="2022" name="Int. J. Syst. Evol. Microbiol.">
        <title>Pseudomonas aegrilactucae sp. nov. and Pseudomonas morbosilactucae sp. nov., pathogens causing bacterial rot of lettuce in Japan.</title>
        <authorList>
            <person name="Sawada H."/>
            <person name="Fujikawa T."/>
            <person name="Satou M."/>
        </authorList>
    </citation>
    <scope>NUCLEOTIDE SEQUENCE</scope>
    <source>
        <strain evidence="2">MAFF 301350</strain>
    </source>
</reference>
<dbReference type="SFLD" id="SFLDS00003">
    <property type="entry name" value="Haloacid_Dehalogenase"/>
    <property type="match status" value="1"/>
</dbReference>
<dbReference type="InterPro" id="IPR036412">
    <property type="entry name" value="HAD-like_sf"/>
</dbReference>
<dbReference type="PANTHER" id="PTHR43316:SF3">
    <property type="entry name" value="HALOACID DEHALOGENASE, TYPE II (AFU_ORTHOLOGUE AFUA_2G07750)-RELATED"/>
    <property type="match status" value="1"/>
</dbReference>
<evidence type="ECO:0000313" key="2">
    <source>
        <dbReference type="EMBL" id="MBV6287117.1"/>
    </source>
</evidence>
<keyword evidence="1 2" id="KW-0378">Hydrolase</keyword>
<dbReference type="Gene3D" id="3.40.50.1000">
    <property type="entry name" value="HAD superfamily/HAD-like"/>
    <property type="match status" value="1"/>
</dbReference>
<name>A0A9Q3ABJ6_9PSED</name>
<dbReference type="AlphaFoldDB" id="A0A9Q3ABJ6"/>
<sequence length="217" mass="24101">MIAAVVFDLFGTLVEIQNRQNPYRRLLLIGNQQGRAASPNDLRFIMALNGGLREAAEALEIWLSSHQLIELQDLLDLEFDSIKPFTDAVPALELLRKHEIKVAVCSNLAGPYCSIARRLFPELDGYALSAELGLLKPDYEMYQSVCEMLGVRPNELSRTNPDRVLMIGDSKRCDESGPRSFGISGHHLDRSGGGRFQDLLSFANSIVAEGSEFCSRT</sequence>
<gene>
    <name evidence="2" type="ORF">KUO17_08735</name>
</gene>
<evidence type="ECO:0000256" key="1">
    <source>
        <dbReference type="ARBA" id="ARBA00022801"/>
    </source>
</evidence>
<keyword evidence="3" id="KW-1185">Reference proteome</keyword>
<comment type="caution">
    <text evidence="2">The sequence shown here is derived from an EMBL/GenBank/DDBJ whole genome shotgun (WGS) entry which is preliminary data.</text>
</comment>